<dbReference type="KEGG" id="vg:18505920"/>
<organism evidence="1 2">
    <name type="scientific">Mycobacterium phage Julie1</name>
    <dbReference type="NCBI Taxonomy" id="1463812"/>
    <lineage>
        <taxon>Viruses</taxon>
        <taxon>Duplodnaviria</taxon>
        <taxon>Heunggongvirae</taxon>
        <taxon>Uroviricota</taxon>
        <taxon>Caudoviricetes</taxon>
        <taxon>Bclasvirinae</taxon>
        <taxon>Julieunavirus</taxon>
        <taxon>Julieunavirus julie1</taxon>
    </lineage>
</organism>
<keyword evidence="2" id="KW-1185">Reference proteome</keyword>
<proteinExistence type="predicted"/>
<evidence type="ECO:0000313" key="1">
    <source>
        <dbReference type="EMBL" id="AHJ88556.1"/>
    </source>
</evidence>
<reference evidence="1 2" key="1">
    <citation type="journal article" date="2014" name="Genome Announc.">
        <title>Complete genome sequences of nine mycobacteriophages.</title>
        <authorList>
            <person name="Franceschelli J.J."/>
            <person name="Suarez C.A."/>
            <person name="Teran L."/>
            <person name="Raya R.R."/>
            <person name="Morbidoni H.R."/>
        </authorList>
    </citation>
    <scope>NUCLEOTIDE SEQUENCE [LARGE SCALE GENOMIC DNA]</scope>
</reference>
<protein>
    <submittedName>
        <fullName evidence="1">Uncharacterized protein</fullName>
    </submittedName>
</protein>
<sequence>MTRPAPKVALQVEMDWWEGLGVPVEWFVNDAGTAALGVFGRVTDNIQILSLDVNDDGTVATSATEPVEFSTGGPEV</sequence>
<gene>
    <name evidence="1" type="ORF">Jolie1_056</name>
</gene>
<accession>W8ECR2</accession>
<dbReference type="GeneID" id="18505920"/>
<dbReference type="Proteomes" id="UP000203096">
    <property type="component" value="Segment"/>
</dbReference>
<dbReference type="RefSeq" id="YP_009009256.1">
    <property type="nucleotide sequence ID" value="NC_023600.1"/>
</dbReference>
<name>W8ECR2_9CAUD</name>
<dbReference type="EMBL" id="KJ433976">
    <property type="protein sequence ID" value="AHJ88556.1"/>
    <property type="molecule type" value="Genomic_DNA"/>
</dbReference>
<evidence type="ECO:0000313" key="2">
    <source>
        <dbReference type="Proteomes" id="UP000203096"/>
    </source>
</evidence>